<proteinExistence type="predicted"/>
<feature type="non-terminal residue" evidence="1">
    <location>
        <position position="32"/>
    </location>
</feature>
<gene>
    <name evidence="1" type="ORF">S03H2_69071</name>
</gene>
<dbReference type="AlphaFoldDB" id="X1JJY7"/>
<protein>
    <submittedName>
        <fullName evidence="1">Uncharacterized protein</fullName>
    </submittedName>
</protein>
<evidence type="ECO:0000313" key="1">
    <source>
        <dbReference type="EMBL" id="GAH94397.1"/>
    </source>
</evidence>
<comment type="caution">
    <text evidence="1">The sequence shown here is derived from an EMBL/GenBank/DDBJ whole genome shotgun (WGS) entry which is preliminary data.</text>
</comment>
<sequence>MEIKVIAGDIDKTKAGAIIVSLLEGVERLDGD</sequence>
<name>X1JJY7_9ZZZZ</name>
<organism evidence="1">
    <name type="scientific">marine sediment metagenome</name>
    <dbReference type="NCBI Taxonomy" id="412755"/>
    <lineage>
        <taxon>unclassified sequences</taxon>
        <taxon>metagenomes</taxon>
        <taxon>ecological metagenomes</taxon>
    </lineage>
</organism>
<dbReference type="EMBL" id="BARU01045553">
    <property type="protein sequence ID" value="GAH94397.1"/>
    <property type="molecule type" value="Genomic_DNA"/>
</dbReference>
<reference evidence="1" key="1">
    <citation type="journal article" date="2014" name="Front. Microbiol.">
        <title>High frequency of phylogenetically diverse reductive dehalogenase-homologous genes in deep subseafloor sedimentary metagenomes.</title>
        <authorList>
            <person name="Kawai M."/>
            <person name="Futagami T."/>
            <person name="Toyoda A."/>
            <person name="Takaki Y."/>
            <person name="Nishi S."/>
            <person name="Hori S."/>
            <person name="Arai W."/>
            <person name="Tsubouchi T."/>
            <person name="Morono Y."/>
            <person name="Uchiyama I."/>
            <person name="Ito T."/>
            <person name="Fujiyama A."/>
            <person name="Inagaki F."/>
            <person name="Takami H."/>
        </authorList>
    </citation>
    <scope>NUCLEOTIDE SEQUENCE</scope>
    <source>
        <strain evidence="1">Expedition CK06-06</strain>
    </source>
</reference>
<accession>X1JJY7</accession>